<evidence type="ECO:0000256" key="1">
    <source>
        <dbReference type="ARBA" id="ARBA00004123"/>
    </source>
</evidence>
<dbReference type="OrthoDB" id="1935022at2759"/>
<dbReference type="PANTHER" id="PTHR31636">
    <property type="entry name" value="OSJNBA0084A10.13 PROTEIN-RELATED"/>
    <property type="match status" value="1"/>
</dbReference>
<accession>A0A922E9B8</accession>
<comment type="similarity">
    <text evidence="5">Belongs to the GRAS family.</text>
</comment>
<organism evidence="6 7">
    <name type="scientific">Carya illinoinensis</name>
    <name type="common">Pecan</name>
    <dbReference type="NCBI Taxonomy" id="32201"/>
    <lineage>
        <taxon>Eukaryota</taxon>
        <taxon>Viridiplantae</taxon>
        <taxon>Streptophyta</taxon>
        <taxon>Embryophyta</taxon>
        <taxon>Tracheophyta</taxon>
        <taxon>Spermatophyta</taxon>
        <taxon>Magnoliopsida</taxon>
        <taxon>eudicotyledons</taxon>
        <taxon>Gunneridae</taxon>
        <taxon>Pentapetalae</taxon>
        <taxon>rosids</taxon>
        <taxon>fabids</taxon>
        <taxon>Fagales</taxon>
        <taxon>Juglandaceae</taxon>
        <taxon>Carya</taxon>
    </lineage>
</organism>
<sequence>MMQPELLDQSSWPFYNVIDYTFNECTHHGQSMELAALDGYGFPSILTTTEDSSGLSSAPFSSTIFRGEFDPYLFCDDSQQVMLDMISNLSTELGIFENILNDDDLVRMDYIAGESQGSFSLEQISAEGENFLCPSPSMISGSSPDISSNQPHITFSVYHLRKAYGEALEKDERELAQVILRRISEKVSPIGEGLERVAFFLSQDIENQGDYLKQESCKIFEAAFLASYQSFPEGKFAHYAANSAILEAMPDDAKTIHIVDFHMGEGVQWPPMIEITSIKWEQNVPSPWSFEETKRRLHKHARVLGLNLKVEEMGIEDLVSETRKMQNMDGKGEWLVFNCMFSLPHMGISRSRTLAMEFLKVAKELVSSSANCRTSNRGIITFGDGDACEKLKHCSGFGSFFEGHVEHYQALLESLKMNFPPHLKEARIAIECLFVAPYISSFSAPQQGHGLEGRRLSKEILAEAREMVKEWESSYGVRIVGQTGNEMVLEWKGITMARVSIWTNKY</sequence>
<proteinExistence type="inferred from homology"/>
<evidence type="ECO:0000313" key="7">
    <source>
        <dbReference type="Proteomes" id="UP000811246"/>
    </source>
</evidence>
<protein>
    <submittedName>
        <fullName evidence="6">Uncharacterized protein</fullName>
    </submittedName>
</protein>
<name>A0A922E9B8_CARIL</name>
<dbReference type="EMBL" id="CM031833">
    <property type="protein sequence ID" value="KAG6697712.1"/>
    <property type="molecule type" value="Genomic_DNA"/>
</dbReference>
<dbReference type="PROSITE" id="PS50985">
    <property type="entry name" value="GRAS"/>
    <property type="match status" value="1"/>
</dbReference>
<evidence type="ECO:0000313" key="6">
    <source>
        <dbReference type="EMBL" id="KAG6697712.1"/>
    </source>
</evidence>
<dbReference type="Proteomes" id="UP000811246">
    <property type="component" value="Chromosome 9"/>
</dbReference>
<feature type="region of interest" description="SAW" evidence="5">
    <location>
        <begin position="428"/>
        <end position="503"/>
    </location>
</feature>
<evidence type="ECO:0000256" key="2">
    <source>
        <dbReference type="ARBA" id="ARBA00023015"/>
    </source>
</evidence>
<feature type="short sequence motif" description="VHIID" evidence="5">
    <location>
        <begin position="256"/>
        <end position="260"/>
    </location>
</feature>
<feature type="region of interest" description="Leucine repeat II (LRII)" evidence="5">
    <location>
        <begin position="292"/>
        <end position="324"/>
    </location>
</feature>
<reference evidence="6" key="1">
    <citation type="submission" date="2021-01" db="EMBL/GenBank/DDBJ databases">
        <authorList>
            <person name="Lovell J.T."/>
            <person name="Bentley N."/>
            <person name="Bhattarai G."/>
            <person name="Jenkins J.W."/>
            <person name="Sreedasyam A."/>
            <person name="Alarcon Y."/>
            <person name="Bock C."/>
            <person name="Boston L."/>
            <person name="Carlson J."/>
            <person name="Cervantes K."/>
            <person name="Clermont K."/>
            <person name="Krom N."/>
            <person name="Kubenka K."/>
            <person name="Mamidi S."/>
            <person name="Mattison C."/>
            <person name="Monteros M."/>
            <person name="Pisani C."/>
            <person name="Plott C."/>
            <person name="Rajasekar S."/>
            <person name="Rhein H.S."/>
            <person name="Rohla C."/>
            <person name="Song M."/>
            <person name="Hilaire R.S."/>
            <person name="Shu S."/>
            <person name="Wells L."/>
            <person name="Wang X."/>
            <person name="Webber J."/>
            <person name="Heerema R.J."/>
            <person name="Klein P."/>
            <person name="Conner P."/>
            <person name="Grauke L."/>
            <person name="Grimwood J."/>
            <person name="Schmutz J."/>
            <person name="Randall J.J."/>
        </authorList>
    </citation>
    <scope>NUCLEOTIDE SEQUENCE</scope>
    <source>
        <tissue evidence="6">Leaf</tissue>
    </source>
</reference>
<keyword evidence="2" id="KW-0805">Transcription regulation</keyword>
<keyword evidence="4" id="KW-0539">Nucleus</keyword>
<dbReference type="GO" id="GO:0005634">
    <property type="term" value="C:nucleus"/>
    <property type="evidence" value="ECO:0007669"/>
    <property type="project" value="UniProtKB-SubCell"/>
</dbReference>
<dbReference type="InterPro" id="IPR005202">
    <property type="entry name" value="TF_GRAS"/>
</dbReference>
<dbReference type="Pfam" id="PF03514">
    <property type="entry name" value="GRAS"/>
    <property type="match status" value="1"/>
</dbReference>
<dbReference type="AlphaFoldDB" id="A0A922E9B8"/>
<evidence type="ECO:0000256" key="3">
    <source>
        <dbReference type="ARBA" id="ARBA00023163"/>
    </source>
</evidence>
<comment type="subcellular location">
    <subcellularLocation>
        <location evidence="1">Nucleus</location>
    </subcellularLocation>
</comment>
<gene>
    <name evidence="6" type="ORF">I3842_09G215500</name>
</gene>
<evidence type="ECO:0000256" key="4">
    <source>
        <dbReference type="ARBA" id="ARBA00023242"/>
    </source>
</evidence>
<evidence type="ECO:0000256" key="5">
    <source>
        <dbReference type="PROSITE-ProRule" id="PRU01191"/>
    </source>
</evidence>
<keyword evidence="3" id="KW-0804">Transcription</keyword>
<comment type="caution">
    <text evidence="6">The sequence shown here is derived from an EMBL/GenBank/DDBJ whole genome shotgun (WGS) entry which is preliminary data.</text>
</comment>
<comment type="caution">
    <text evidence="5">Lacks conserved residue(s) required for the propagation of feature annotation.</text>
</comment>